<protein>
    <submittedName>
        <fullName evidence="3">PAS domain-containing protein</fullName>
    </submittedName>
</protein>
<dbReference type="RefSeq" id="WP_282220529.1">
    <property type="nucleotide sequence ID" value="NZ_CP118246.1"/>
</dbReference>
<dbReference type="SMART" id="SM00065">
    <property type="entry name" value="GAF"/>
    <property type="match status" value="1"/>
</dbReference>
<dbReference type="PROSITE" id="PS50112">
    <property type="entry name" value="PAS"/>
    <property type="match status" value="1"/>
</dbReference>
<sequence>MSEPGNPLPHAVRDAVADIGRLEVLNVLDVLPSQPDPDFDRLTRLAASVFDSEFALVTLVDETTQFFKSCFGVDDLEKSPVDASFCAHTIAAKGQDYLLVPDLAADVRFANNPFVTNTPYVRFYVGAPIVVHGQRLGSLCVLATTPRNDVTPAQIEQLIDLANVASTLFLLKEEARIRARTSSALIREEWRHALTLEAGKVGSWVWDVPSGEVTCNETFRHMHGLAEQGPISRDQVFDAIHPRDRDAMKKALVAAFDDGVDFETEARALETGRWLITRGRVYQRDGQGQPITLMGVSLDVTENKKTAQQTEQLLRETQSQGQEHTGDDPVHRTPDHPAKS</sequence>
<feature type="compositionally biased region" description="Polar residues" evidence="1">
    <location>
        <begin position="306"/>
        <end position="323"/>
    </location>
</feature>
<feature type="compositionally biased region" description="Basic and acidic residues" evidence="1">
    <location>
        <begin position="324"/>
        <end position="340"/>
    </location>
</feature>
<reference evidence="3 4" key="1">
    <citation type="submission" date="2023-02" db="EMBL/GenBank/DDBJ databases">
        <title>Devosia algicola sp. nov., isolated from the phycosphere of marine algae.</title>
        <authorList>
            <person name="Kim J.M."/>
            <person name="Lee J.K."/>
            <person name="Choi B.J."/>
            <person name="Bayburt H."/>
            <person name="Jeon C.O."/>
        </authorList>
    </citation>
    <scope>NUCLEOTIDE SEQUENCE [LARGE SCALE GENOMIC DNA]</scope>
    <source>
        <strain evidence="3 4">G20-9</strain>
    </source>
</reference>
<dbReference type="Gene3D" id="2.10.70.100">
    <property type="match status" value="1"/>
</dbReference>
<dbReference type="InterPro" id="IPR013655">
    <property type="entry name" value="PAS_fold_3"/>
</dbReference>
<organism evidence="3 4">
    <name type="scientific">Devosia algicola</name>
    <dbReference type="NCBI Taxonomy" id="3026418"/>
    <lineage>
        <taxon>Bacteria</taxon>
        <taxon>Pseudomonadati</taxon>
        <taxon>Pseudomonadota</taxon>
        <taxon>Alphaproteobacteria</taxon>
        <taxon>Hyphomicrobiales</taxon>
        <taxon>Devosiaceae</taxon>
        <taxon>Devosia</taxon>
    </lineage>
</organism>
<feature type="domain" description="PAS" evidence="2">
    <location>
        <begin position="216"/>
        <end position="259"/>
    </location>
</feature>
<accession>A0ABY7YS30</accession>
<dbReference type="CDD" id="cd00130">
    <property type="entry name" value="PAS"/>
    <property type="match status" value="1"/>
</dbReference>
<dbReference type="Pfam" id="PF01590">
    <property type="entry name" value="GAF"/>
    <property type="match status" value="1"/>
</dbReference>
<dbReference type="PANTHER" id="PTHR43102:SF2">
    <property type="entry name" value="GAF DOMAIN-CONTAINING PROTEIN"/>
    <property type="match status" value="1"/>
</dbReference>
<dbReference type="Gene3D" id="3.30.450.20">
    <property type="entry name" value="PAS domain"/>
    <property type="match status" value="1"/>
</dbReference>
<dbReference type="Gene3D" id="3.30.450.40">
    <property type="match status" value="1"/>
</dbReference>
<evidence type="ECO:0000313" key="4">
    <source>
        <dbReference type="Proteomes" id="UP001220530"/>
    </source>
</evidence>
<dbReference type="SUPFAM" id="SSF55781">
    <property type="entry name" value="GAF domain-like"/>
    <property type="match status" value="1"/>
</dbReference>
<evidence type="ECO:0000313" key="3">
    <source>
        <dbReference type="EMBL" id="WDR04145.1"/>
    </source>
</evidence>
<dbReference type="SUPFAM" id="SSF55785">
    <property type="entry name" value="PYP-like sensor domain (PAS domain)"/>
    <property type="match status" value="1"/>
</dbReference>
<evidence type="ECO:0000259" key="2">
    <source>
        <dbReference type="PROSITE" id="PS50112"/>
    </source>
</evidence>
<dbReference type="EMBL" id="CP118246">
    <property type="protein sequence ID" value="WDR04145.1"/>
    <property type="molecule type" value="Genomic_DNA"/>
</dbReference>
<name>A0ABY7YS30_9HYPH</name>
<evidence type="ECO:0000256" key="1">
    <source>
        <dbReference type="SAM" id="MobiDB-lite"/>
    </source>
</evidence>
<dbReference type="InterPro" id="IPR003018">
    <property type="entry name" value="GAF"/>
</dbReference>
<keyword evidence="4" id="KW-1185">Reference proteome</keyword>
<dbReference type="PANTHER" id="PTHR43102">
    <property type="entry name" value="SLR1143 PROTEIN"/>
    <property type="match status" value="1"/>
</dbReference>
<gene>
    <name evidence="3" type="ORF">PSQ19_09195</name>
</gene>
<dbReference type="Proteomes" id="UP001220530">
    <property type="component" value="Chromosome"/>
</dbReference>
<proteinExistence type="predicted"/>
<dbReference type="InterPro" id="IPR000014">
    <property type="entry name" value="PAS"/>
</dbReference>
<feature type="region of interest" description="Disordered" evidence="1">
    <location>
        <begin position="305"/>
        <end position="340"/>
    </location>
</feature>
<dbReference type="Pfam" id="PF08447">
    <property type="entry name" value="PAS_3"/>
    <property type="match status" value="1"/>
</dbReference>
<dbReference type="InterPro" id="IPR029016">
    <property type="entry name" value="GAF-like_dom_sf"/>
</dbReference>
<dbReference type="InterPro" id="IPR035965">
    <property type="entry name" value="PAS-like_dom_sf"/>
</dbReference>